<feature type="chain" id="PRO_5036954632" evidence="2">
    <location>
        <begin position="21"/>
        <end position="215"/>
    </location>
</feature>
<feature type="signal peptide" evidence="2">
    <location>
        <begin position="1"/>
        <end position="20"/>
    </location>
</feature>
<evidence type="ECO:0000256" key="2">
    <source>
        <dbReference type="SAM" id="SignalP"/>
    </source>
</evidence>
<organism evidence="3 4">
    <name type="scientific">Spirosoma validum</name>
    <dbReference type="NCBI Taxonomy" id="2771355"/>
    <lineage>
        <taxon>Bacteria</taxon>
        <taxon>Pseudomonadati</taxon>
        <taxon>Bacteroidota</taxon>
        <taxon>Cytophagia</taxon>
        <taxon>Cytophagales</taxon>
        <taxon>Cytophagaceae</taxon>
        <taxon>Spirosoma</taxon>
    </lineage>
</organism>
<keyword evidence="1" id="KW-0472">Membrane</keyword>
<evidence type="ECO:0000313" key="4">
    <source>
        <dbReference type="Proteomes" id="UP000653797"/>
    </source>
</evidence>
<dbReference type="EMBL" id="JACXAA010000001">
    <property type="protein sequence ID" value="MBD2751460.1"/>
    <property type="molecule type" value="Genomic_DNA"/>
</dbReference>
<comment type="caution">
    <text evidence="3">The sequence shown here is derived from an EMBL/GenBank/DDBJ whole genome shotgun (WGS) entry which is preliminary data.</text>
</comment>
<dbReference type="RefSeq" id="WP_191037104.1">
    <property type="nucleotide sequence ID" value="NZ_JACXAA010000001.1"/>
</dbReference>
<evidence type="ECO:0000256" key="1">
    <source>
        <dbReference type="SAM" id="Phobius"/>
    </source>
</evidence>
<dbReference type="AlphaFoldDB" id="A0A927AX93"/>
<keyword evidence="4" id="KW-1185">Reference proteome</keyword>
<reference evidence="3" key="1">
    <citation type="submission" date="2020-09" db="EMBL/GenBank/DDBJ databases">
        <authorList>
            <person name="Kim M.K."/>
        </authorList>
    </citation>
    <scope>NUCLEOTIDE SEQUENCE</scope>
    <source>
        <strain evidence="3">BT704</strain>
    </source>
</reference>
<gene>
    <name evidence="3" type="ORF">IC230_01045</name>
</gene>
<sequence>MKTSCLLISLIGWLCCSCVAQSRSTKLAFYPRQYVVKVNLAAQSKAEKGILYDLTDSTIILAPMEWTKREMKALIKQHGEALPHTDSFGQVLPLQTYRYTDISRLTLHRRGSLVKGFLIGAGIGAIGSTVGLLVFPDGFDINFSGPRRQIPTTQKALGVIGTMAITGATGWLAGAATTKRIDARKHPVAIEVKKRFRDYTIVDQVNRATLYSRYR</sequence>
<evidence type="ECO:0000313" key="3">
    <source>
        <dbReference type="EMBL" id="MBD2751460.1"/>
    </source>
</evidence>
<name>A0A927AX93_9BACT</name>
<feature type="transmembrane region" description="Helical" evidence="1">
    <location>
        <begin position="113"/>
        <end position="135"/>
    </location>
</feature>
<accession>A0A927AX93</accession>
<keyword evidence="1" id="KW-0812">Transmembrane</keyword>
<proteinExistence type="predicted"/>
<keyword evidence="1" id="KW-1133">Transmembrane helix</keyword>
<protein>
    <submittedName>
        <fullName evidence="3">Uncharacterized protein</fullName>
    </submittedName>
</protein>
<feature type="transmembrane region" description="Helical" evidence="1">
    <location>
        <begin position="156"/>
        <end position="176"/>
    </location>
</feature>
<dbReference type="Proteomes" id="UP000653797">
    <property type="component" value="Unassembled WGS sequence"/>
</dbReference>
<keyword evidence="2" id="KW-0732">Signal</keyword>